<dbReference type="SUPFAM" id="SSF46689">
    <property type="entry name" value="Homeodomain-like"/>
    <property type="match status" value="1"/>
</dbReference>
<comment type="caution">
    <text evidence="6">The sequence shown here is derived from an EMBL/GenBank/DDBJ whole genome shotgun (WGS) entry which is preliminary data.</text>
</comment>
<evidence type="ECO:0000313" key="6">
    <source>
        <dbReference type="EMBL" id="TQL57349.1"/>
    </source>
</evidence>
<dbReference type="InterPro" id="IPR000281">
    <property type="entry name" value="HTH_RpiR"/>
</dbReference>
<name>A0A542ZAH8_9ACTN</name>
<dbReference type="InterPro" id="IPR047640">
    <property type="entry name" value="RpiR-like"/>
</dbReference>
<evidence type="ECO:0000313" key="7">
    <source>
        <dbReference type="Proteomes" id="UP000316196"/>
    </source>
</evidence>
<dbReference type="Gene3D" id="3.40.50.10490">
    <property type="entry name" value="Glucose-6-phosphate isomerase like protein, domain 1"/>
    <property type="match status" value="1"/>
</dbReference>
<dbReference type="InterPro" id="IPR035472">
    <property type="entry name" value="RpiR-like_SIS"/>
</dbReference>
<dbReference type="PANTHER" id="PTHR30514">
    <property type="entry name" value="GLUCOKINASE"/>
    <property type="match status" value="1"/>
</dbReference>
<dbReference type="Pfam" id="PF01380">
    <property type="entry name" value="SIS"/>
    <property type="match status" value="1"/>
</dbReference>
<dbReference type="CDD" id="cd05013">
    <property type="entry name" value="SIS_RpiR"/>
    <property type="match status" value="1"/>
</dbReference>
<dbReference type="PROSITE" id="PS51464">
    <property type="entry name" value="SIS"/>
    <property type="match status" value="1"/>
</dbReference>
<dbReference type="GO" id="GO:0003677">
    <property type="term" value="F:DNA binding"/>
    <property type="evidence" value="ECO:0007669"/>
    <property type="project" value="UniProtKB-KW"/>
</dbReference>
<dbReference type="GO" id="GO:0003700">
    <property type="term" value="F:DNA-binding transcription factor activity"/>
    <property type="evidence" value="ECO:0007669"/>
    <property type="project" value="InterPro"/>
</dbReference>
<dbReference type="RefSeq" id="WP_211345988.1">
    <property type="nucleotide sequence ID" value="NZ_BAAAMD010000003.1"/>
</dbReference>
<evidence type="ECO:0000259" key="4">
    <source>
        <dbReference type="PROSITE" id="PS51071"/>
    </source>
</evidence>
<evidence type="ECO:0000259" key="5">
    <source>
        <dbReference type="PROSITE" id="PS51464"/>
    </source>
</evidence>
<dbReference type="GO" id="GO:1901135">
    <property type="term" value="P:carbohydrate derivative metabolic process"/>
    <property type="evidence" value="ECO:0007669"/>
    <property type="project" value="InterPro"/>
</dbReference>
<dbReference type="EMBL" id="VFOR01000003">
    <property type="protein sequence ID" value="TQL57349.1"/>
    <property type="molecule type" value="Genomic_DNA"/>
</dbReference>
<dbReference type="InterPro" id="IPR001347">
    <property type="entry name" value="SIS_dom"/>
</dbReference>
<dbReference type="SUPFAM" id="SSF53697">
    <property type="entry name" value="SIS domain"/>
    <property type="match status" value="1"/>
</dbReference>
<dbReference type="AlphaFoldDB" id="A0A542ZAH8"/>
<reference evidence="6 7" key="1">
    <citation type="submission" date="2019-06" db="EMBL/GenBank/DDBJ databases">
        <title>Sequencing the genomes of 1000 actinobacteria strains.</title>
        <authorList>
            <person name="Klenk H.-P."/>
        </authorList>
    </citation>
    <scope>NUCLEOTIDE SEQUENCE [LARGE SCALE GENOMIC DNA]</scope>
    <source>
        <strain evidence="6 7">DSM 8251</strain>
    </source>
</reference>
<keyword evidence="3" id="KW-0804">Transcription</keyword>
<keyword evidence="7" id="KW-1185">Reference proteome</keyword>
<organism evidence="6 7">
    <name type="scientific">Propioniferax innocua</name>
    <dbReference type="NCBI Taxonomy" id="1753"/>
    <lineage>
        <taxon>Bacteria</taxon>
        <taxon>Bacillati</taxon>
        <taxon>Actinomycetota</taxon>
        <taxon>Actinomycetes</taxon>
        <taxon>Propionibacteriales</taxon>
        <taxon>Propionibacteriaceae</taxon>
        <taxon>Propioniferax</taxon>
    </lineage>
</organism>
<dbReference type="Pfam" id="PF01418">
    <property type="entry name" value="HTH_6"/>
    <property type="match status" value="1"/>
</dbReference>
<keyword evidence="1" id="KW-0805">Transcription regulation</keyword>
<dbReference type="GO" id="GO:0097367">
    <property type="term" value="F:carbohydrate derivative binding"/>
    <property type="evidence" value="ECO:0007669"/>
    <property type="project" value="InterPro"/>
</dbReference>
<dbReference type="InterPro" id="IPR036388">
    <property type="entry name" value="WH-like_DNA-bd_sf"/>
</dbReference>
<gene>
    <name evidence="6" type="ORF">FB460_2427</name>
</gene>
<dbReference type="Gene3D" id="1.10.10.10">
    <property type="entry name" value="Winged helix-like DNA-binding domain superfamily/Winged helix DNA-binding domain"/>
    <property type="match status" value="1"/>
</dbReference>
<evidence type="ECO:0000256" key="3">
    <source>
        <dbReference type="ARBA" id="ARBA00023163"/>
    </source>
</evidence>
<dbReference type="PANTHER" id="PTHR30514:SF1">
    <property type="entry name" value="HTH-TYPE TRANSCRIPTIONAL REGULATOR HEXR-RELATED"/>
    <property type="match status" value="1"/>
</dbReference>
<dbReference type="PROSITE" id="PS51071">
    <property type="entry name" value="HTH_RPIR"/>
    <property type="match status" value="1"/>
</dbReference>
<dbReference type="InterPro" id="IPR046348">
    <property type="entry name" value="SIS_dom_sf"/>
</dbReference>
<accession>A0A542ZAH8</accession>
<protein>
    <submittedName>
        <fullName evidence="6">RpiR family transcriptional regulator</fullName>
    </submittedName>
</protein>
<keyword evidence="2" id="KW-0238">DNA-binding</keyword>
<proteinExistence type="predicted"/>
<evidence type="ECO:0000256" key="1">
    <source>
        <dbReference type="ARBA" id="ARBA00023015"/>
    </source>
</evidence>
<evidence type="ECO:0000256" key="2">
    <source>
        <dbReference type="ARBA" id="ARBA00023125"/>
    </source>
</evidence>
<feature type="domain" description="HTH rpiR-type" evidence="4">
    <location>
        <begin position="8"/>
        <end position="84"/>
    </location>
</feature>
<dbReference type="Proteomes" id="UP000316196">
    <property type="component" value="Unassembled WGS sequence"/>
</dbReference>
<dbReference type="InterPro" id="IPR009057">
    <property type="entry name" value="Homeodomain-like_sf"/>
</dbReference>
<feature type="domain" description="SIS" evidence="5">
    <location>
        <begin position="125"/>
        <end position="266"/>
    </location>
</feature>
<sequence length="299" mass="31556">MAMITDDATPATRVSALRNGLGPTELRVAEAIQAEPERAVESTAQELADSLGVARSSVIRTCQKLGYRGWPQLRVALARQLALSIPSNDGPVGSDLQRLRSEVERFAALLPESLGLLQESGFDRAVSRITSAARVLCVANGLSAPLAQDFAMRLTAGGRPAEMVHDAMAQQITASQLSGDDVLVAVSGSGSNELTLRTVDAARRAGVWVVAVTSFATSPLVDLADDALTIASAHDSFRDELEHASRISHAVFLHALVGIIVSRRGPGGKAARSDVLRVVAANLSDEQSFVPTQDEGESR</sequence>